<keyword evidence="2" id="KW-1185">Reference proteome</keyword>
<sequence length="55" mass="6126">VYDNPLRSWIVPAEVAIPSELHINIECGKCYHNLFSGTLKNSTNSTSPMSEAFSR</sequence>
<dbReference type="Proteomes" id="UP000789831">
    <property type="component" value="Unassembled WGS sequence"/>
</dbReference>
<name>A0A9N9C8F5_9GLOM</name>
<feature type="non-terminal residue" evidence="1">
    <location>
        <position position="1"/>
    </location>
</feature>
<dbReference type="EMBL" id="CAJVPL010001972">
    <property type="protein sequence ID" value="CAG8594427.1"/>
    <property type="molecule type" value="Genomic_DNA"/>
</dbReference>
<gene>
    <name evidence="1" type="ORF">AGERDE_LOCUS8775</name>
</gene>
<evidence type="ECO:0000313" key="2">
    <source>
        <dbReference type="Proteomes" id="UP000789831"/>
    </source>
</evidence>
<dbReference type="AlphaFoldDB" id="A0A9N9C8F5"/>
<reference evidence="1" key="1">
    <citation type="submission" date="2021-06" db="EMBL/GenBank/DDBJ databases">
        <authorList>
            <person name="Kallberg Y."/>
            <person name="Tangrot J."/>
            <person name="Rosling A."/>
        </authorList>
    </citation>
    <scope>NUCLEOTIDE SEQUENCE</scope>
    <source>
        <strain evidence="1">MT106</strain>
    </source>
</reference>
<accession>A0A9N9C8F5</accession>
<proteinExistence type="predicted"/>
<evidence type="ECO:0000313" key="1">
    <source>
        <dbReference type="EMBL" id="CAG8594427.1"/>
    </source>
</evidence>
<protein>
    <submittedName>
        <fullName evidence="1">10191_t:CDS:1</fullName>
    </submittedName>
</protein>
<organism evidence="1 2">
    <name type="scientific">Ambispora gerdemannii</name>
    <dbReference type="NCBI Taxonomy" id="144530"/>
    <lineage>
        <taxon>Eukaryota</taxon>
        <taxon>Fungi</taxon>
        <taxon>Fungi incertae sedis</taxon>
        <taxon>Mucoromycota</taxon>
        <taxon>Glomeromycotina</taxon>
        <taxon>Glomeromycetes</taxon>
        <taxon>Archaeosporales</taxon>
        <taxon>Ambisporaceae</taxon>
        <taxon>Ambispora</taxon>
    </lineage>
</organism>
<comment type="caution">
    <text evidence="1">The sequence shown here is derived from an EMBL/GenBank/DDBJ whole genome shotgun (WGS) entry which is preliminary data.</text>
</comment>